<dbReference type="SUPFAM" id="SSF47384">
    <property type="entry name" value="Homodimeric domain of signal transducing histidine kinase"/>
    <property type="match status" value="1"/>
</dbReference>
<keyword evidence="10" id="KW-0175">Coiled coil</keyword>
<evidence type="ECO:0000256" key="7">
    <source>
        <dbReference type="ARBA" id="ARBA00022840"/>
    </source>
</evidence>
<dbReference type="PANTHER" id="PTHR43065:SF42">
    <property type="entry name" value="TWO-COMPONENT SENSOR PPRA"/>
    <property type="match status" value="1"/>
</dbReference>
<evidence type="ECO:0000256" key="5">
    <source>
        <dbReference type="ARBA" id="ARBA00022741"/>
    </source>
</evidence>
<dbReference type="InterPro" id="IPR013767">
    <property type="entry name" value="PAS_fold"/>
</dbReference>
<dbReference type="InterPro" id="IPR036097">
    <property type="entry name" value="HisK_dim/P_sf"/>
</dbReference>
<dbReference type="GO" id="GO:0005524">
    <property type="term" value="F:ATP binding"/>
    <property type="evidence" value="ECO:0007669"/>
    <property type="project" value="UniProtKB-KW"/>
</dbReference>
<dbReference type="Gene3D" id="1.10.287.130">
    <property type="match status" value="1"/>
</dbReference>
<dbReference type="CDD" id="cd00130">
    <property type="entry name" value="PAS"/>
    <property type="match status" value="3"/>
</dbReference>
<evidence type="ECO:0000256" key="1">
    <source>
        <dbReference type="ARBA" id="ARBA00000085"/>
    </source>
</evidence>
<comment type="catalytic activity">
    <reaction evidence="1">
        <text>ATP + protein L-histidine = ADP + protein N-phospho-L-histidine.</text>
        <dbReference type="EC" id="2.7.13.3"/>
    </reaction>
</comment>
<dbReference type="AlphaFoldDB" id="Q1Q662"/>
<dbReference type="SMART" id="SM00091">
    <property type="entry name" value="PAS"/>
    <property type="match status" value="3"/>
</dbReference>
<dbReference type="NCBIfam" id="TIGR00229">
    <property type="entry name" value="sensory_box"/>
    <property type="match status" value="3"/>
</dbReference>
<dbReference type="PRINTS" id="PR00344">
    <property type="entry name" value="BCTRLSENSOR"/>
</dbReference>
<feature type="domain" description="PAC" evidence="14">
    <location>
        <begin position="403"/>
        <end position="454"/>
    </location>
</feature>
<dbReference type="Gene3D" id="3.30.565.10">
    <property type="entry name" value="Histidine kinase-like ATPase, C-terminal domain"/>
    <property type="match status" value="1"/>
</dbReference>
<feature type="modified residue" description="4-aspartylphosphate" evidence="9">
    <location>
        <position position="1063"/>
    </location>
</feature>
<feature type="domain" description="PAS" evidence="13">
    <location>
        <begin position="612"/>
        <end position="650"/>
    </location>
</feature>
<dbReference type="SMART" id="SM00387">
    <property type="entry name" value="HATPase_c"/>
    <property type="match status" value="1"/>
</dbReference>
<evidence type="ECO:0000256" key="10">
    <source>
        <dbReference type="SAM" id="Coils"/>
    </source>
</evidence>
<evidence type="ECO:0000256" key="6">
    <source>
        <dbReference type="ARBA" id="ARBA00022777"/>
    </source>
</evidence>
<accession>Q1Q662</accession>
<dbReference type="SUPFAM" id="SSF55874">
    <property type="entry name" value="ATPase domain of HSP90 chaperone/DNA topoisomerase II/histidine kinase"/>
    <property type="match status" value="1"/>
</dbReference>
<dbReference type="EC" id="2.7.13.3" evidence="2"/>
<name>Q1Q662_KUEST</name>
<dbReference type="Proteomes" id="UP000501926">
    <property type="component" value="Chromosome"/>
</dbReference>
<proteinExistence type="predicted"/>
<dbReference type="InterPro" id="IPR036890">
    <property type="entry name" value="HATPase_C_sf"/>
</dbReference>
<keyword evidence="5" id="KW-0547">Nucleotide-binding</keyword>
<dbReference type="PROSITE" id="PS50112">
    <property type="entry name" value="PAS"/>
    <property type="match status" value="2"/>
</dbReference>
<evidence type="ECO:0000256" key="8">
    <source>
        <dbReference type="ARBA" id="ARBA00023012"/>
    </source>
</evidence>
<dbReference type="GO" id="GO:0000155">
    <property type="term" value="F:phosphorelay sensor kinase activity"/>
    <property type="evidence" value="ECO:0007669"/>
    <property type="project" value="InterPro"/>
</dbReference>
<protein>
    <recommendedName>
        <fullName evidence="2">histidine kinase</fullName>
        <ecNumber evidence="2">2.7.13.3</ecNumber>
    </recommendedName>
</protein>
<dbReference type="InterPro" id="IPR000014">
    <property type="entry name" value="PAS"/>
</dbReference>
<dbReference type="Pfam" id="PF02518">
    <property type="entry name" value="HATPase_c"/>
    <property type="match status" value="1"/>
</dbReference>
<evidence type="ECO:0000259" key="14">
    <source>
        <dbReference type="PROSITE" id="PS50113"/>
    </source>
</evidence>
<dbReference type="PANTHER" id="PTHR43065">
    <property type="entry name" value="SENSOR HISTIDINE KINASE"/>
    <property type="match status" value="1"/>
</dbReference>
<evidence type="ECO:0000313" key="19">
    <source>
        <dbReference type="Proteomes" id="UP000501926"/>
    </source>
</evidence>
<feature type="domain" description="Response regulatory" evidence="12">
    <location>
        <begin position="1014"/>
        <end position="1128"/>
    </location>
</feature>
<keyword evidence="18" id="KW-1185">Reference proteome</keyword>
<reference evidence="15" key="2">
    <citation type="submission" date="2006-01" db="EMBL/GenBank/DDBJ databases">
        <authorList>
            <person name="Genoscope"/>
        </authorList>
    </citation>
    <scope>NUCLEOTIDE SEQUENCE</scope>
</reference>
<evidence type="ECO:0000313" key="15">
    <source>
        <dbReference type="EMBL" id="CAJ73065.1"/>
    </source>
</evidence>
<dbReference type="Gene3D" id="3.40.50.2300">
    <property type="match status" value="1"/>
</dbReference>
<dbReference type="InterPro" id="IPR005467">
    <property type="entry name" value="His_kinase_dom"/>
</dbReference>
<dbReference type="Gene3D" id="3.30.450.20">
    <property type="entry name" value="PAS domain"/>
    <property type="match status" value="3"/>
</dbReference>
<reference evidence="15" key="1">
    <citation type="journal article" date="2006" name="Nature">
        <title>Deciphering the evolution and metabolism of an anammox bacterium from a community genome.</title>
        <authorList>
            <person name="Strous M."/>
            <person name="Pelletier E."/>
            <person name="Mangenot S."/>
            <person name="Rattei T."/>
            <person name="Lehner A."/>
            <person name="Taylor M.W."/>
            <person name="Horn M."/>
            <person name="Daims H."/>
            <person name="Bartol-Mavel D."/>
            <person name="Wincker P."/>
            <person name="Barbe V."/>
            <person name="Fonknechten N."/>
            <person name="Vallenet D."/>
            <person name="Segurens B."/>
            <person name="Schenowitz-Truong C."/>
            <person name="Medigue C."/>
            <person name="Collingro A."/>
            <person name="Snel B."/>
            <person name="Dutilh B.E."/>
            <person name="OpDenCamp H.J.M."/>
            <person name="vanDerDrift C."/>
            <person name="Cirpus I."/>
            <person name="vanDePas-Schoonen K.T."/>
            <person name="Harhangi H.R."/>
            <person name="vanNiftrik L."/>
            <person name="Schmid M."/>
            <person name="Keltjens J."/>
            <person name="vanDeVossenberg J."/>
            <person name="Kartal B."/>
            <person name="Meier H."/>
            <person name="Frishman D."/>
            <person name="Huynen M.A."/>
            <person name="Mewes H."/>
            <person name="Weissenbach J."/>
            <person name="Jetten M.S.M."/>
            <person name="Wagner M."/>
            <person name="LePaslier D."/>
        </authorList>
    </citation>
    <scope>NUCLEOTIDE SEQUENCE</scope>
</reference>
<dbReference type="PROSITE" id="PS50110">
    <property type="entry name" value="RESPONSE_REGULATORY"/>
    <property type="match status" value="1"/>
</dbReference>
<evidence type="ECO:0000313" key="16">
    <source>
        <dbReference type="EMBL" id="QII13136.1"/>
    </source>
</evidence>
<keyword evidence="8" id="KW-0902">Two-component regulatory system</keyword>
<dbReference type="Pfam" id="PF13426">
    <property type="entry name" value="PAS_9"/>
    <property type="match status" value="1"/>
</dbReference>
<dbReference type="GO" id="GO:0006355">
    <property type="term" value="P:regulation of DNA-templated transcription"/>
    <property type="evidence" value="ECO:0007669"/>
    <property type="project" value="InterPro"/>
</dbReference>
<dbReference type="InterPro" id="IPR001789">
    <property type="entry name" value="Sig_transdc_resp-reg_receiver"/>
</dbReference>
<dbReference type="Proteomes" id="UP000221734">
    <property type="component" value="Chromosome Kuenenia_stuttgartiensis_MBR1"/>
</dbReference>
<dbReference type="Pfam" id="PF08448">
    <property type="entry name" value="PAS_4"/>
    <property type="match status" value="1"/>
</dbReference>
<dbReference type="EMBL" id="CT573071">
    <property type="protein sequence ID" value="CAJ73065.1"/>
    <property type="molecule type" value="Genomic_DNA"/>
</dbReference>
<evidence type="ECO:0000259" key="13">
    <source>
        <dbReference type="PROSITE" id="PS50112"/>
    </source>
</evidence>
<dbReference type="OrthoDB" id="5287556at2"/>
<feature type="domain" description="PAC" evidence="14">
    <location>
        <begin position="559"/>
        <end position="611"/>
    </location>
</feature>
<dbReference type="InterPro" id="IPR004358">
    <property type="entry name" value="Sig_transdc_His_kin-like_C"/>
</dbReference>
<dbReference type="InterPro" id="IPR003661">
    <property type="entry name" value="HisK_dim/P_dom"/>
</dbReference>
<reference evidence="17" key="3">
    <citation type="submission" date="2017-10" db="EMBL/GenBank/DDBJ databases">
        <authorList>
            <person name="Banno H."/>
            <person name="Chua N.-H."/>
        </authorList>
    </citation>
    <scope>NUCLEOTIDE SEQUENCE [LARGE SCALE GENOMIC DNA]</scope>
    <source>
        <strain evidence="17">Kuenenia_mbr1_ru-nijmegen</strain>
    </source>
</reference>
<dbReference type="SMART" id="SM00086">
    <property type="entry name" value="PAC"/>
    <property type="match status" value="2"/>
</dbReference>
<keyword evidence="3 9" id="KW-0597">Phosphoprotein</keyword>
<dbReference type="CDD" id="cd00082">
    <property type="entry name" value="HisKA"/>
    <property type="match status" value="1"/>
</dbReference>
<keyword evidence="7" id="KW-0067">ATP-binding</keyword>
<evidence type="ECO:0000256" key="2">
    <source>
        <dbReference type="ARBA" id="ARBA00012438"/>
    </source>
</evidence>
<dbReference type="Pfam" id="PF00989">
    <property type="entry name" value="PAS"/>
    <property type="match status" value="1"/>
</dbReference>
<gene>
    <name evidence="16" type="ORF">KsCSTR_37570</name>
    <name evidence="17" type="ORF">KSMBR1_3310</name>
    <name evidence="15" type="ORF">kuste2320</name>
</gene>
<feature type="coiled-coil region" evidence="10">
    <location>
        <begin position="445"/>
        <end position="497"/>
    </location>
</feature>
<reference evidence="16 19" key="5">
    <citation type="submission" date="2020-02" db="EMBL/GenBank/DDBJ databases">
        <title>Newly sequenced genome of strain CSTR1 showed variability in Candidatus Kuenenia stuttgartiensis genomes.</title>
        <authorList>
            <person name="Ding C."/>
            <person name="Adrian L."/>
        </authorList>
    </citation>
    <scope>NUCLEOTIDE SEQUENCE [LARGE SCALE GENOMIC DNA]</scope>
    <source>
        <strain evidence="16 19">CSTR1</strain>
    </source>
</reference>
<dbReference type="SMART" id="SM00388">
    <property type="entry name" value="HisKA"/>
    <property type="match status" value="1"/>
</dbReference>
<dbReference type="InterPro" id="IPR013656">
    <property type="entry name" value="PAS_4"/>
</dbReference>
<feature type="domain" description="Histidine kinase" evidence="11">
    <location>
        <begin position="756"/>
        <end position="971"/>
    </location>
</feature>
<dbReference type="InterPro" id="IPR001610">
    <property type="entry name" value="PAC"/>
</dbReference>
<dbReference type="SUPFAM" id="SSF52172">
    <property type="entry name" value="CheY-like"/>
    <property type="match status" value="1"/>
</dbReference>
<dbReference type="EMBL" id="LT934425">
    <property type="protein sequence ID" value="SOH05787.1"/>
    <property type="molecule type" value="Genomic_DNA"/>
</dbReference>
<feature type="domain" description="PAC" evidence="14">
    <location>
        <begin position="687"/>
        <end position="743"/>
    </location>
</feature>
<dbReference type="Pfam" id="PF00072">
    <property type="entry name" value="Response_reg"/>
    <property type="match status" value="1"/>
</dbReference>
<dbReference type="PROSITE" id="PS50109">
    <property type="entry name" value="HIS_KIN"/>
    <property type="match status" value="1"/>
</dbReference>
<dbReference type="InterPro" id="IPR011006">
    <property type="entry name" value="CheY-like_superfamily"/>
</dbReference>
<dbReference type="CDD" id="cd17546">
    <property type="entry name" value="REC_hyHK_CKI1_RcsC-like"/>
    <property type="match status" value="1"/>
</dbReference>
<dbReference type="KEGG" id="kst:KSMBR1_3310"/>
<dbReference type="EMBL" id="CP049055">
    <property type="protein sequence ID" value="QII13136.1"/>
    <property type="molecule type" value="Genomic_DNA"/>
</dbReference>
<dbReference type="SMART" id="SM00448">
    <property type="entry name" value="REC"/>
    <property type="match status" value="1"/>
</dbReference>
<reference evidence="18" key="4">
    <citation type="submission" date="2017-10" db="EMBL/GenBank/DDBJ databases">
        <authorList>
            <person name="Frank J."/>
        </authorList>
    </citation>
    <scope>NUCLEOTIDE SEQUENCE [LARGE SCALE GENOMIC DNA]</scope>
</reference>
<evidence type="ECO:0000259" key="11">
    <source>
        <dbReference type="PROSITE" id="PS50109"/>
    </source>
</evidence>
<evidence type="ECO:0000256" key="3">
    <source>
        <dbReference type="ARBA" id="ARBA00022553"/>
    </source>
</evidence>
<sequence length="1128" mass="127135">MHINLSQLSAVEITKFSKNIKDKCSGHAFMEESVQEATKLFYNSFVTGNGSSSFALVHVFKSCFYQELPDDVQSYIQNKVTTKSIVSQSRYLTLLGTCGDLDAWCDRKKSGNHIAFPMDEPQLSHKYPMIAALLTQIGEYPLCEVNAGIDFLKNDQHKNYGLYCIEDAGDMMSIPDQTNFVNTHSIKSVVGFGGKFSSGNVYAIIIFSKELIRKNTAKSFLAINPAIKQIMLPFEIEGNIFKNSLHAPNSNGISINNDESGINTKQFHKNSIDYHKKYLIEREMSAAIQAELDMTNECMIEVTEDLKRANKSLEDEIIKRLQAENELQQSQSQLQAVFDNAAACIYIKDIEGKHLFINKQYEKVFHITGDTIKGKTVYDIFPREMAEALHKTDQKVLESKTPMEFEEIVLHDDVPHTYLSIKFPLYASNDVPYGVCGISTDITQRKEMEIELKKMNALLKQDAGEYAERLGKQHIELAMESQERKKTESALQESEKRFRVMFDQAAVGFALQEVKTGNYILVNKKYNEIMSNAPLVHPDDRQAVLVNKQKLIDGTIHEFIMEVWFFHENGDTVWVNMTVSPFWQTGEEPDFYMITVEDLTERKKAIAALEESNEKIQLLLNSTGEGIYGIDEQGICTFANTACVKLLGYETPHQLIGNQMHKMIHHTHRDGMPYPIEECNVFQAYQKGESIHVIDDIAWRADGSFFPVEYRSYPIYKNNKNIGAVVTFQDITARKRMEKELLHSKKMQALGTITSGVAHEVNNILAAIDGNIQMLMRQNKGRKMLLDSLKIVHKYVKDGAEIVRRLNEFTKKNEDSPGYVPVDLAELTRHVVRFLSPRWQDMAQGTGIKYRINTDGLKKVRDIKGNPSELREVVLNIITNALDAMPKGGTLCFNIWEDEDNVNLSISDTGAGMTEEVISKIFDPFFTSKEKGTGLGLSVVYGIVKRHGGVIHVSSTVGMGSVFLLSFPSKKEVYTVEEAQIIGTKKGMMEDNVLVLDDANTVSDAVLEYGGGNKILVIEDELVIGKVLCNFLTEGGYVVEYCNNGADALDKLKQYKYDIVLCDLGMPGVSGWDIMNAVEMLQEKPKVGIITGFLNTADTFPDNKIKANFIINKPFDLEVVLEHIQQIL</sequence>
<dbReference type="PROSITE" id="PS50113">
    <property type="entry name" value="PAC"/>
    <property type="match status" value="3"/>
</dbReference>
<keyword evidence="6 15" id="KW-0418">Kinase</keyword>
<dbReference type="SUPFAM" id="SSF55785">
    <property type="entry name" value="PYP-like sensor domain (PAS domain)"/>
    <property type="match status" value="3"/>
</dbReference>
<evidence type="ECO:0000256" key="4">
    <source>
        <dbReference type="ARBA" id="ARBA00022679"/>
    </source>
</evidence>
<evidence type="ECO:0000313" key="17">
    <source>
        <dbReference type="EMBL" id="SOH05787.1"/>
    </source>
</evidence>
<dbReference type="InterPro" id="IPR035965">
    <property type="entry name" value="PAS-like_dom_sf"/>
</dbReference>
<feature type="coiled-coil region" evidence="10">
    <location>
        <begin position="296"/>
        <end position="340"/>
    </location>
</feature>
<dbReference type="InterPro" id="IPR003594">
    <property type="entry name" value="HATPase_dom"/>
</dbReference>
<keyword evidence="4 16" id="KW-0808">Transferase</keyword>
<feature type="domain" description="PAS" evidence="13">
    <location>
        <begin position="330"/>
        <end position="400"/>
    </location>
</feature>
<dbReference type="RefSeq" id="WP_099326322.1">
    <property type="nucleotide sequence ID" value="NZ_CP049055.1"/>
</dbReference>
<evidence type="ECO:0000313" key="18">
    <source>
        <dbReference type="Proteomes" id="UP000221734"/>
    </source>
</evidence>
<organism evidence="15">
    <name type="scientific">Kuenenia stuttgartiensis</name>
    <dbReference type="NCBI Taxonomy" id="174633"/>
    <lineage>
        <taxon>Bacteria</taxon>
        <taxon>Pseudomonadati</taxon>
        <taxon>Planctomycetota</taxon>
        <taxon>Candidatus Brocadiia</taxon>
        <taxon>Candidatus Brocadiales</taxon>
        <taxon>Candidatus Brocadiaceae</taxon>
        <taxon>Candidatus Kuenenia</taxon>
    </lineage>
</organism>
<dbReference type="InterPro" id="IPR000700">
    <property type="entry name" value="PAS-assoc_C"/>
</dbReference>
<evidence type="ECO:0000259" key="12">
    <source>
        <dbReference type="PROSITE" id="PS50110"/>
    </source>
</evidence>
<evidence type="ECO:0000256" key="9">
    <source>
        <dbReference type="PROSITE-ProRule" id="PRU00169"/>
    </source>
</evidence>